<gene>
    <name evidence="2" type="ORF">SO802_027299</name>
</gene>
<sequence>MFIFSSSFVSPSEQASGKEMGKRCLHRPAHGNLQRSGSPRVRYPSVHVYKVRLISKFCNVFLNVQLVLDMDKGKACSPLSFKGWEKRHGTLVRQHNSEFMY</sequence>
<feature type="region of interest" description="Disordered" evidence="1">
    <location>
        <begin position="1"/>
        <end position="39"/>
    </location>
</feature>
<evidence type="ECO:0000256" key="1">
    <source>
        <dbReference type="SAM" id="MobiDB-lite"/>
    </source>
</evidence>
<feature type="compositionally biased region" description="Polar residues" evidence="1">
    <location>
        <begin position="1"/>
        <end position="15"/>
    </location>
</feature>
<protein>
    <submittedName>
        <fullName evidence="2">Uncharacterized protein</fullName>
    </submittedName>
</protein>
<dbReference type="Proteomes" id="UP001459277">
    <property type="component" value="Unassembled WGS sequence"/>
</dbReference>
<dbReference type="EMBL" id="JAZDWU010000009">
    <property type="protein sequence ID" value="KAK9992314.1"/>
    <property type="molecule type" value="Genomic_DNA"/>
</dbReference>
<evidence type="ECO:0000313" key="3">
    <source>
        <dbReference type="Proteomes" id="UP001459277"/>
    </source>
</evidence>
<evidence type="ECO:0000313" key="2">
    <source>
        <dbReference type="EMBL" id="KAK9992314.1"/>
    </source>
</evidence>
<comment type="caution">
    <text evidence="2">The sequence shown here is derived from an EMBL/GenBank/DDBJ whole genome shotgun (WGS) entry which is preliminary data.</text>
</comment>
<keyword evidence="3" id="KW-1185">Reference proteome</keyword>
<dbReference type="AlphaFoldDB" id="A0AAW2C5S1"/>
<accession>A0AAW2C5S1</accession>
<proteinExistence type="predicted"/>
<reference evidence="2 3" key="1">
    <citation type="submission" date="2024-01" db="EMBL/GenBank/DDBJ databases">
        <title>A telomere-to-telomere, gap-free genome of sweet tea (Lithocarpus litseifolius).</title>
        <authorList>
            <person name="Zhou J."/>
        </authorList>
    </citation>
    <scope>NUCLEOTIDE SEQUENCE [LARGE SCALE GENOMIC DNA]</scope>
    <source>
        <strain evidence="2">Zhou-2022a</strain>
        <tissue evidence="2">Leaf</tissue>
    </source>
</reference>
<organism evidence="2 3">
    <name type="scientific">Lithocarpus litseifolius</name>
    <dbReference type="NCBI Taxonomy" id="425828"/>
    <lineage>
        <taxon>Eukaryota</taxon>
        <taxon>Viridiplantae</taxon>
        <taxon>Streptophyta</taxon>
        <taxon>Embryophyta</taxon>
        <taxon>Tracheophyta</taxon>
        <taxon>Spermatophyta</taxon>
        <taxon>Magnoliopsida</taxon>
        <taxon>eudicotyledons</taxon>
        <taxon>Gunneridae</taxon>
        <taxon>Pentapetalae</taxon>
        <taxon>rosids</taxon>
        <taxon>fabids</taxon>
        <taxon>Fagales</taxon>
        <taxon>Fagaceae</taxon>
        <taxon>Lithocarpus</taxon>
    </lineage>
</organism>
<name>A0AAW2C5S1_9ROSI</name>